<accession>A0A4Y7PLG0</accession>
<dbReference type="EMBL" id="ML170276">
    <property type="protein sequence ID" value="TDL15399.1"/>
    <property type="molecule type" value="Genomic_DNA"/>
</dbReference>
<evidence type="ECO:0000313" key="1">
    <source>
        <dbReference type="EMBL" id="TDL15399.1"/>
    </source>
</evidence>
<gene>
    <name evidence="1" type="ORF">BD410DRAFT_808929</name>
</gene>
<dbReference type="AlphaFoldDB" id="A0A4Y7PLG0"/>
<proteinExistence type="predicted"/>
<organism evidence="1 2">
    <name type="scientific">Rickenella mellea</name>
    <dbReference type="NCBI Taxonomy" id="50990"/>
    <lineage>
        <taxon>Eukaryota</taxon>
        <taxon>Fungi</taxon>
        <taxon>Dikarya</taxon>
        <taxon>Basidiomycota</taxon>
        <taxon>Agaricomycotina</taxon>
        <taxon>Agaricomycetes</taxon>
        <taxon>Hymenochaetales</taxon>
        <taxon>Rickenellaceae</taxon>
        <taxon>Rickenella</taxon>
    </lineage>
</organism>
<reference evidence="1 2" key="1">
    <citation type="submission" date="2018-06" db="EMBL/GenBank/DDBJ databases">
        <title>A transcriptomic atlas of mushroom development highlights an independent origin of complex multicellularity.</title>
        <authorList>
            <consortium name="DOE Joint Genome Institute"/>
            <person name="Krizsan K."/>
            <person name="Almasi E."/>
            <person name="Merenyi Z."/>
            <person name="Sahu N."/>
            <person name="Viragh M."/>
            <person name="Koszo T."/>
            <person name="Mondo S."/>
            <person name="Kiss B."/>
            <person name="Balint B."/>
            <person name="Kues U."/>
            <person name="Barry K."/>
            <person name="Hegedus J.C."/>
            <person name="Henrissat B."/>
            <person name="Johnson J."/>
            <person name="Lipzen A."/>
            <person name="Ohm R."/>
            <person name="Nagy I."/>
            <person name="Pangilinan J."/>
            <person name="Yan J."/>
            <person name="Xiong Y."/>
            <person name="Grigoriev I.V."/>
            <person name="Hibbett D.S."/>
            <person name="Nagy L.G."/>
        </authorList>
    </citation>
    <scope>NUCLEOTIDE SEQUENCE [LARGE SCALE GENOMIC DNA]</scope>
    <source>
        <strain evidence="1 2">SZMC22713</strain>
    </source>
</reference>
<dbReference type="VEuPathDB" id="FungiDB:BD410DRAFT_808929"/>
<sequence>MEHSSVRTRRYQCRAKFKLTVGQSAILLSRSTSRITRRMGKTGQYIFVLDAEGGWIFGLRSLDVAYLPGTWHKSAAGIRTPPNTGGINQNILCLEPARWQTNLIGKVRLEKQDTFQQRDIRDTYRYKPDLRHDVLTYTAQNLIPNPVIFMEEEPQFETALTTGATHMRGHMTVSSNAIANGDAAPPSSPPPCKVRVVENGEKGAGYSRRIHRKPYLLGFWRDSGVRASSLDNVRGTQTEDVQSMIAWCQTKDIVERILLILTTTRLEKRRKPAR</sequence>
<dbReference type="Proteomes" id="UP000294933">
    <property type="component" value="Unassembled WGS sequence"/>
</dbReference>
<evidence type="ECO:0000313" key="2">
    <source>
        <dbReference type="Proteomes" id="UP000294933"/>
    </source>
</evidence>
<protein>
    <submittedName>
        <fullName evidence="1">Uncharacterized protein</fullName>
    </submittedName>
</protein>
<name>A0A4Y7PLG0_9AGAM</name>
<keyword evidence="2" id="KW-1185">Reference proteome</keyword>